<feature type="binding site" evidence="8">
    <location>
        <position position="217"/>
    </location>
    <ligand>
        <name>substrate</name>
    </ligand>
</feature>
<dbReference type="InterPro" id="IPR027266">
    <property type="entry name" value="TrmE/GcvT-like"/>
</dbReference>
<comment type="subunit">
    <text evidence="7">The glycine cleavage system is composed of four proteins: P, T, L and H.</text>
</comment>
<dbReference type="FunFam" id="3.30.70.1400:FF:000001">
    <property type="entry name" value="Aminomethyltransferase"/>
    <property type="match status" value="1"/>
</dbReference>
<dbReference type="GO" id="GO:0005829">
    <property type="term" value="C:cytosol"/>
    <property type="evidence" value="ECO:0007669"/>
    <property type="project" value="TreeGrafter"/>
</dbReference>
<proteinExistence type="inferred from homology"/>
<evidence type="ECO:0000259" key="9">
    <source>
        <dbReference type="Pfam" id="PF01571"/>
    </source>
</evidence>
<evidence type="ECO:0000256" key="3">
    <source>
        <dbReference type="ARBA" id="ARBA00022576"/>
    </source>
</evidence>
<dbReference type="InterPro" id="IPR029043">
    <property type="entry name" value="GcvT/YgfZ_C"/>
</dbReference>
<accession>A0A2H0XX01</accession>
<dbReference type="InterPro" id="IPR006223">
    <property type="entry name" value="GcvT"/>
</dbReference>
<evidence type="ECO:0000313" key="12">
    <source>
        <dbReference type="Proteomes" id="UP000231343"/>
    </source>
</evidence>
<dbReference type="Proteomes" id="UP000231343">
    <property type="component" value="Unassembled WGS sequence"/>
</dbReference>
<keyword evidence="4 7" id="KW-0808">Transferase</keyword>
<dbReference type="InterPro" id="IPR006222">
    <property type="entry name" value="GCVT_N"/>
</dbReference>
<dbReference type="SUPFAM" id="SSF103025">
    <property type="entry name" value="Folate-binding domain"/>
    <property type="match status" value="1"/>
</dbReference>
<evidence type="ECO:0000256" key="4">
    <source>
        <dbReference type="ARBA" id="ARBA00022679"/>
    </source>
</evidence>
<comment type="caution">
    <text evidence="11">The sequence shown here is derived from an EMBL/GenBank/DDBJ whole genome shotgun (WGS) entry which is preliminary data.</text>
</comment>
<organism evidence="11 12">
    <name type="scientific">Candidatus Saganbacteria bacterium CG08_land_8_20_14_0_20_45_16</name>
    <dbReference type="NCBI Taxonomy" id="2014293"/>
    <lineage>
        <taxon>Bacteria</taxon>
        <taxon>Bacillati</taxon>
        <taxon>Saganbacteria</taxon>
    </lineage>
</organism>
<evidence type="ECO:0000256" key="2">
    <source>
        <dbReference type="ARBA" id="ARBA00012616"/>
    </source>
</evidence>
<evidence type="ECO:0000256" key="5">
    <source>
        <dbReference type="ARBA" id="ARBA00031395"/>
    </source>
</evidence>
<dbReference type="GO" id="GO:0005960">
    <property type="term" value="C:glycine cleavage complex"/>
    <property type="evidence" value="ECO:0007669"/>
    <property type="project" value="InterPro"/>
</dbReference>
<dbReference type="Pfam" id="PF01571">
    <property type="entry name" value="GCV_T"/>
    <property type="match status" value="1"/>
</dbReference>
<dbReference type="AlphaFoldDB" id="A0A2H0XX01"/>
<dbReference type="GO" id="GO:0004047">
    <property type="term" value="F:aminomethyltransferase activity"/>
    <property type="evidence" value="ECO:0007669"/>
    <property type="project" value="UniProtKB-UniRule"/>
</dbReference>
<dbReference type="GO" id="GO:0019464">
    <property type="term" value="P:glycine decarboxylation via glycine cleavage system"/>
    <property type="evidence" value="ECO:0007669"/>
    <property type="project" value="UniProtKB-UniRule"/>
</dbReference>
<dbReference type="Gene3D" id="3.30.1360.120">
    <property type="entry name" value="Probable tRNA modification gtpase trme, domain 1"/>
    <property type="match status" value="1"/>
</dbReference>
<dbReference type="HAMAP" id="MF_00259">
    <property type="entry name" value="GcvT"/>
    <property type="match status" value="1"/>
</dbReference>
<comment type="similarity">
    <text evidence="1 7">Belongs to the GcvT family.</text>
</comment>
<name>A0A2H0XX01_UNCSA</name>
<sequence>METYTILSKKTYKNFTFGLIQYIINTMLKQTPLLEKHRQLGAKVVPFAGFEMPVSYKSIIEEHNAVRNNVGIFDIGHMGLIKIEGDEALALIQKVSTNDAAKLELNQCQYSVLCNENGGTIDDILVYRLPMSYLIVANASNMDKVLAWLKTQAKNFAKVTVGSYENYCMLSLQGPQSKVVAGKVLSLDLTTLKRNHLIWWKDIIISGTGYTGEDGVELIVAKSEAPKIWQMFIDEGVQPCGLGARDTLRLEAGLPLYGHEYNEETSPLEVGYGWAVKFDKGDFIGRAALLKEKETGLKKQLVGLEFDGRAIAREGYSIFDIRNSIFVGKVTSGTFSPTLNKPIALAFIDHKNGDSVNVEIRGQKIPAKVVAKTFYKR</sequence>
<dbReference type="PANTHER" id="PTHR43757:SF2">
    <property type="entry name" value="AMINOMETHYLTRANSFERASE, MITOCHONDRIAL"/>
    <property type="match status" value="1"/>
</dbReference>
<gene>
    <name evidence="7 11" type="primary">gcvT</name>
    <name evidence="11" type="ORF">COT42_05295</name>
</gene>
<reference evidence="11 12" key="1">
    <citation type="submission" date="2017-09" db="EMBL/GenBank/DDBJ databases">
        <title>Depth-based differentiation of microbial function through sediment-hosted aquifers and enrichment of novel symbionts in the deep terrestrial subsurface.</title>
        <authorList>
            <person name="Probst A.J."/>
            <person name="Ladd B."/>
            <person name="Jarett J.K."/>
            <person name="Geller-Mcgrath D.E."/>
            <person name="Sieber C.M."/>
            <person name="Emerson J.B."/>
            <person name="Anantharaman K."/>
            <person name="Thomas B.C."/>
            <person name="Malmstrom R."/>
            <person name="Stieglmeier M."/>
            <person name="Klingl A."/>
            <person name="Woyke T."/>
            <person name="Ryan C.M."/>
            <person name="Banfield J.F."/>
        </authorList>
    </citation>
    <scope>NUCLEOTIDE SEQUENCE [LARGE SCALE GENOMIC DNA]</scope>
    <source>
        <strain evidence="11">CG08_land_8_20_14_0_20_45_16</strain>
    </source>
</reference>
<dbReference type="Gene3D" id="4.10.1250.10">
    <property type="entry name" value="Aminomethyltransferase fragment"/>
    <property type="match status" value="1"/>
</dbReference>
<evidence type="ECO:0000256" key="1">
    <source>
        <dbReference type="ARBA" id="ARBA00008609"/>
    </source>
</evidence>
<comment type="catalytic activity">
    <reaction evidence="6 7">
        <text>N(6)-[(R)-S(8)-aminomethyldihydrolipoyl]-L-lysyl-[protein] + (6S)-5,6,7,8-tetrahydrofolate = N(6)-[(R)-dihydrolipoyl]-L-lysyl-[protein] + (6R)-5,10-methylene-5,6,7,8-tetrahydrofolate + NH4(+)</text>
        <dbReference type="Rhea" id="RHEA:16945"/>
        <dbReference type="Rhea" id="RHEA-COMP:10475"/>
        <dbReference type="Rhea" id="RHEA-COMP:10492"/>
        <dbReference type="ChEBI" id="CHEBI:15636"/>
        <dbReference type="ChEBI" id="CHEBI:28938"/>
        <dbReference type="ChEBI" id="CHEBI:57453"/>
        <dbReference type="ChEBI" id="CHEBI:83100"/>
        <dbReference type="ChEBI" id="CHEBI:83143"/>
        <dbReference type="EC" id="2.1.2.10"/>
    </reaction>
</comment>
<evidence type="ECO:0000259" key="10">
    <source>
        <dbReference type="Pfam" id="PF08669"/>
    </source>
</evidence>
<keyword evidence="3 7" id="KW-0032">Aminotransferase</keyword>
<dbReference type="PIRSF" id="PIRSF006487">
    <property type="entry name" value="GcvT"/>
    <property type="match status" value="1"/>
</dbReference>
<dbReference type="NCBIfam" id="NF001567">
    <property type="entry name" value="PRK00389.1"/>
    <property type="match status" value="1"/>
</dbReference>
<dbReference type="GO" id="GO:0008483">
    <property type="term" value="F:transaminase activity"/>
    <property type="evidence" value="ECO:0007669"/>
    <property type="project" value="UniProtKB-KW"/>
</dbReference>
<dbReference type="FunFam" id="4.10.1250.10:FF:000001">
    <property type="entry name" value="Aminomethyltransferase"/>
    <property type="match status" value="1"/>
</dbReference>
<evidence type="ECO:0000256" key="6">
    <source>
        <dbReference type="ARBA" id="ARBA00047665"/>
    </source>
</evidence>
<feature type="domain" description="Aminomethyltransferase C-terminal" evidence="10">
    <location>
        <begin position="299"/>
        <end position="376"/>
    </location>
</feature>
<dbReference type="InterPro" id="IPR028896">
    <property type="entry name" value="GcvT/YgfZ/DmdA"/>
</dbReference>
<comment type="function">
    <text evidence="7">The glycine cleavage system catalyzes the degradation of glycine.</text>
</comment>
<dbReference type="Gene3D" id="3.30.70.1400">
    <property type="entry name" value="Aminomethyltransferase beta-barrel domains"/>
    <property type="match status" value="1"/>
</dbReference>
<feature type="domain" description="GCVT N-terminal" evidence="9">
    <location>
        <begin position="34"/>
        <end position="280"/>
    </location>
</feature>
<dbReference type="Pfam" id="PF08669">
    <property type="entry name" value="GCV_T_C"/>
    <property type="match status" value="1"/>
</dbReference>
<dbReference type="EC" id="2.1.2.10" evidence="2 7"/>
<dbReference type="InterPro" id="IPR022903">
    <property type="entry name" value="GcvT_bac"/>
</dbReference>
<dbReference type="FunFam" id="2.40.30.110:FF:000003">
    <property type="entry name" value="Aminomethyltransferase"/>
    <property type="match status" value="1"/>
</dbReference>
<evidence type="ECO:0000313" key="11">
    <source>
        <dbReference type="EMBL" id="PIS29442.1"/>
    </source>
</evidence>
<dbReference type="Gene3D" id="2.40.30.110">
    <property type="entry name" value="Aminomethyltransferase beta-barrel domains"/>
    <property type="match status" value="1"/>
</dbReference>
<dbReference type="NCBIfam" id="TIGR00528">
    <property type="entry name" value="gcvT"/>
    <property type="match status" value="1"/>
</dbReference>
<evidence type="ECO:0000256" key="7">
    <source>
        <dbReference type="HAMAP-Rule" id="MF_00259"/>
    </source>
</evidence>
<protein>
    <recommendedName>
        <fullName evidence="2 7">Aminomethyltransferase</fullName>
        <ecNumber evidence="2 7">2.1.2.10</ecNumber>
    </recommendedName>
    <alternativeName>
        <fullName evidence="5 7">Glycine cleavage system T protein</fullName>
    </alternativeName>
</protein>
<evidence type="ECO:0000256" key="8">
    <source>
        <dbReference type="PIRSR" id="PIRSR006487-1"/>
    </source>
</evidence>
<dbReference type="EMBL" id="PEYM01000085">
    <property type="protein sequence ID" value="PIS29442.1"/>
    <property type="molecule type" value="Genomic_DNA"/>
</dbReference>
<dbReference type="SUPFAM" id="SSF101790">
    <property type="entry name" value="Aminomethyltransferase beta-barrel domain"/>
    <property type="match status" value="1"/>
</dbReference>
<dbReference type="PANTHER" id="PTHR43757">
    <property type="entry name" value="AMINOMETHYLTRANSFERASE"/>
    <property type="match status" value="1"/>
</dbReference>
<dbReference type="InterPro" id="IPR013977">
    <property type="entry name" value="GcvT_C"/>
</dbReference>